<feature type="compositionally biased region" description="Basic and acidic residues" evidence="5">
    <location>
        <begin position="302"/>
        <end position="320"/>
    </location>
</feature>
<feature type="transmembrane region" description="Helical" evidence="6">
    <location>
        <begin position="796"/>
        <end position="818"/>
    </location>
</feature>
<feature type="region of interest" description="Disordered" evidence="5">
    <location>
        <begin position="370"/>
        <end position="425"/>
    </location>
</feature>
<dbReference type="CDD" id="cd16448">
    <property type="entry name" value="RING-H2"/>
    <property type="match status" value="1"/>
</dbReference>
<dbReference type="CDD" id="cd06503">
    <property type="entry name" value="ATP-synt_Fo_b"/>
    <property type="match status" value="1"/>
</dbReference>
<evidence type="ECO:0000256" key="5">
    <source>
        <dbReference type="SAM" id="MobiDB-lite"/>
    </source>
</evidence>
<dbReference type="OrthoDB" id="8062037at2759"/>
<evidence type="ECO:0000313" key="8">
    <source>
        <dbReference type="EMBL" id="KAF9452400.1"/>
    </source>
</evidence>
<evidence type="ECO:0000256" key="4">
    <source>
        <dbReference type="PROSITE-ProRule" id="PRU00175"/>
    </source>
</evidence>
<dbReference type="Proteomes" id="UP000807342">
    <property type="component" value="Unassembled WGS sequence"/>
</dbReference>
<evidence type="ECO:0000256" key="6">
    <source>
        <dbReference type="SAM" id="Phobius"/>
    </source>
</evidence>
<feature type="compositionally biased region" description="Acidic residues" evidence="5">
    <location>
        <begin position="189"/>
        <end position="204"/>
    </location>
</feature>
<feature type="transmembrane region" description="Helical" evidence="6">
    <location>
        <begin position="742"/>
        <end position="762"/>
    </location>
</feature>
<evidence type="ECO:0000256" key="1">
    <source>
        <dbReference type="ARBA" id="ARBA00022723"/>
    </source>
</evidence>
<feature type="transmembrane region" description="Helical" evidence="6">
    <location>
        <begin position="636"/>
        <end position="662"/>
    </location>
</feature>
<organism evidence="8 9">
    <name type="scientific">Macrolepiota fuliginosa MF-IS2</name>
    <dbReference type="NCBI Taxonomy" id="1400762"/>
    <lineage>
        <taxon>Eukaryota</taxon>
        <taxon>Fungi</taxon>
        <taxon>Dikarya</taxon>
        <taxon>Basidiomycota</taxon>
        <taxon>Agaricomycotina</taxon>
        <taxon>Agaricomycetes</taxon>
        <taxon>Agaricomycetidae</taxon>
        <taxon>Agaricales</taxon>
        <taxon>Agaricineae</taxon>
        <taxon>Agaricaceae</taxon>
        <taxon>Macrolepiota</taxon>
    </lineage>
</organism>
<dbReference type="PANTHER" id="PTHR14155">
    <property type="entry name" value="RING FINGER DOMAIN-CONTAINING"/>
    <property type="match status" value="1"/>
</dbReference>
<evidence type="ECO:0000256" key="2">
    <source>
        <dbReference type="ARBA" id="ARBA00022771"/>
    </source>
</evidence>
<dbReference type="InterPro" id="IPR013083">
    <property type="entry name" value="Znf_RING/FYVE/PHD"/>
</dbReference>
<evidence type="ECO:0000256" key="3">
    <source>
        <dbReference type="ARBA" id="ARBA00022833"/>
    </source>
</evidence>
<dbReference type="Pfam" id="PF13639">
    <property type="entry name" value="zf-RING_2"/>
    <property type="match status" value="1"/>
</dbReference>
<reference evidence="8" key="1">
    <citation type="submission" date="2020-11" db="EMBL/GenBank/DDBJ databases">
        <authorList>
            <consortium name="DOE Joint Genome Institute"/>
            <person name="Ahrendt S."/>
            <person name="Riley R."/>
            <person name="Andreopoulos W."/>
            <person name="Labutti K."/>
            <person name="Pangilinan J."/>
            <person name="Ruiz-Duenas F.J."/>
            <person name="Barrasa J.M."/>
            <person name="Sanchez-Garcia M."/>
            <person name="Camarero S."/>
            <person name="Miyauchi S."/>
            <person name="Serrano A."/>
            <person name="Linde D."/>
            <person name="Babiker R."/>
            <person name="Drula E."/>
            <person name="Ayuso-Fernandez I."/>
            <person name="Pacheco R."/>
            <person name="Padilla G."/>
            <person name="Ferreira P."/>
            <person name="Barriuso J."/>
            <person name="Kellner H."/>
            <person name="Castanera R."/>
            <person name="Alfaro M."/>
            <person name="Ramirez L."/>
            <person name="Pisabarro A.G."/>
            <person name="Kuo A."/>
            <person name="Tritt A."/>
            <person name="Lipzen A."/>
            <person name="He G."/>
            <person name="Yan M."/>
            <person name="Ng V."/>
            <person name="Cullen D."/>
            <person name="Martin F."/>
            <person name="Rosso M.-N."/>
            <person name="Henrissat B."/>
            <person name="Hibbett D."/>
            <person name="Martinez A.T."/>
            <person name="Grigoriev I.V."/>
        </authorList>
    </citation>
    <scope>NUCLEOTIDE SEQUENCE</scope>
    <source>
        <strain evidence="8">MF-IS2</strain>
    </source>
</reference>
<protein>
    <recommendedName>
        <fullName evidence="7">RING-type domain-containing protein</fullName>
    </recommendedName>
</protein>
<accession>A0A9P5XKG7</accession>
<feature type="compositionally biased region" description="Basic residues" evidence="5">
    <location>
        <begin position="282"/>
        <end position="301"/>
    </location>
</feature>
<evidence type="ECO:0000313" key="9">
    <source>
        <dbReference type="Proteomes" id="UP000807342"/>
    </source>
</evidence>
<comment type="caution">
    <text evidence="8">The sequence shown here is derived from an EMBL/GenBank/DDBJ whole genome shotgun (WGS) entry which is preliminary data.</text>
</comment>
<dbReference type="GO" id="GO:0008270">
    <property type="term" value="F:zinc ion binding"/>
    <property type="evidence" value="ECO:0007669"/>
    <property type="project" value="UniProtKB-KW"/>
</dbReference>
<keyword evidence="9" id="KW-1185">Reference proteome</keyword>
<dbReference type="SMART" id="SM00184">
    <property type="entry name" value="RING"/>
    <property type="match status" value="1"/>
</dbReference>
<feature type="transmembrane region" description="Helical" evidence="6">
    <location>
        <begin position="774"/>
        <end position="790"/>
    </location>
</feature>
<sequence length="1082" mass="124351">MARPLCLATSRSYMHKISGSQPGVFDRTQPSRLLRLHGAKLSFAAFDPLTAYAQDGLDLTKLDLNTELYRPKRVVIETAPSGECTWRFVPSAKREEGVIDEGTWPRIVDLCGEFIKMTQDQWDIYKLDPLYECLVRGHSQVTTIRNVSGPRVPSPKLAGKRRMTSRSPTPSRAMPPPRTLNGKGTFVESESEDEDEDEDEDEVEFMIISDEQPSRPRHRSATRETRERIQKDRQERREKLSRKMGHFFQGGEVYNNVYPNGGTFDRPRTPERGSATPEASKRKVQRKLKQLERKRMKHAQRKQQERAVENETRRRERERRWLNEIMEEMQEDDDEATHRAAIEESRRKLAELERDRPLWEEEARQRRIREEAKQQALKMKAEMHQREEDRKKAEAEAQARKEREQDEMQKREQEKSLKRERELREQEKRQRQQRWAYGPWTTQRALERYRVLSEAFDNTKFTPDCPLTVEDVPWPSLQSPVNFAVEDVNWDSVERFFEAVRTHLRLQDYKALVEKSHRRFHPDRWRSRNLLKTVEDEAIRGCMEVGKHSNVDFSGSTSASLFGADSGRSPGCVNELRRRPNHPGDTSGPFVIILTSSYTRPSIVRCPRNQAQHVGRVESLLASLGLGRLGIQKRKVFVVLLWNVVWMAAQIIAIVTMVALSASVFKSPLHPETSEWSACDRPLGVWACLWIIRVLLSTILSYWEYLRELEACHHTSGQPSIHTVRVVLPPCTQYSPLSPCRLSVLCSLLTLSWFLTAHILEYTSINTCRHTSPHLWWLVFGILCVMYLMIFEVVIIGFIVLVITPIVFVFWNILLICLGRHPIQNPHIIKPDIDKIPKVLVEKIPLVMYIPPPPEGSDLKSTSPNVIINPHAYPPKASTKSANRSKPRFKFLKAKVSKKETRADTTTIPADVEKHPGSGEPRMWSDYWEESGYPFVVLEGNRAACAICLMDFEEPKRKPGLEHAFTPDSKEAGDETVVVESIDKDGEKGETVEVKSKEANGGSDSGITLEVRERESSPLRLEDAGEEAQPLRLLTCGHVFHKTCLDPWLTDVSGRCPVCQRPVEIPGQKTKKLRDRSQNSGS</sequence>
<keyword evidence="1" id="KW-0479">Metal-binding</keyword>
<keyword evidence="6" id="KW-0812">Transmembrane</keyword>
<dbReference type="PROSITE" id="PS50089">
    <property type="entry name" value="ZF_RING_2"/>
    <property type="match status" value="1"/>
</dbReference>
<feature type="region of interest" description="Disordered" evidence="5">
    <location>
        <begin position="145"/>
        <end position="320"/>
    </location>
</feature>
<dbReference type="InterPro" id="IPR001841">
    <property type="entry name" value="Znf_RING"/>
</dbReference>
<dbReference type="InterPro" id="IPR053238">
    <property type="entry name" value="RING-H2_zinc_finger"/>
</dbReference>
<dbReference type="EMBL" id="MU151072">
    <property type="protein sequence ID" value="KAF9452400.1"/>
    <property type="molecule type" value="Genomic_DNA"/>
</dbReference>
<dbReference type="SUPFAM" id="SSF57850">
    <property type="entry name" value="RING/U-box"/>
    <property type="match status" value="1"/>
</dbReference>
<name>A0A9P5XKG7_9AGAR</name>
<feature type="compositionally biased region" description="Basic and acidic residues" evidence="5">
    <location>
        <begin position="221"/>
        <end position="238"/>
    </location>
</feature>
<keyword evidence="3" id="KW-0862">Zinc</keyword>
<dbReference type="Gene3D" id="3.30.40.10">
    <property type="entry name" value="Zinc/RING finger domain, C3HC4 (zinc finger)"/>
    <property type="match status" value="1"/>
</dbReference>
<keyword evidence="6" id="KW-1133">Transmembrane helix</keyword>
<dbReference type="AlphaFoldDB" id="A0A9P5XKG7"/>
<evidence type="ECO:0000259" key="7">
    <source>
        <dbReference type="PROSITE" id="PS50089"/>
    </source>
</evidence>
<feature type="domain" description="RING-type" evidence="7">
    <location>
        <begin position="1033"/>
        <end position="1060"/>
    </location>
</feature>
<gene>
    <name evidence="8" type="ORF">P691DRAFT_795093</name>
</gene>
<keyword evidence="6" id="KW-0472">Membrane</keyword>
<keyword evidence="2 4" id="KW-0863">Zinc-finger</keyword>
<proteinExistence type="predicted"/>
<dbReference type="PANTHER" id="PTHR14155:SF627">
    <property type="entry name" value="OS06G0192800 PROTEIN"/>
    <property type="match status" value="1"/>
</dbReference>